<name>A0ACC2KFM0_PERAE</name>
<reference evidence="1 2" key="1">
    <citation type="journal article" date="2022" name="Hortic Res">
        <title>A haplotype resolved chromosomal level avocado genome allows analysis of novel avocado genes.</title>
        <authorList>
            <person name="Nath O."/>
            <person name="Fletcher S.J."/>
            <person name="Hayward A."/>
            <person name="Shaw L.M."/>
            <person name="Masouleh A.K."/>
            <person name="Furtado A."/>
            <person name="Henry R.J."/>
            <person name="Mitter N."/>
        </authorList>
    </citation>
    <scope>NUCLEOTIDE SEQUENCE [LARGE SCALE GENOMIC DNA]</scope>
    <source>
        <strain evidence="2">cv. Hass</strain>
    </source>
</reference>
<dbReference type="EMBL" id="CM056817">
    <property type="protein sequence ID" value="KAJ8619868.1"/>
    <property type="molecule type" value="Genomic_DNA"/>
</dbReference>
<comment type="caution">
    <text evidence="1">The sequence shown here is derived from an EMBL/GenBank/DDBJ whole genome shotgun (WGS) entry which is preliminary data.</text>
</comment>
<proteinExistence type="predicted"/>
<keyword evidence="2" id="KW-1185">Reference proteome</keyword>
<organism evidence="1 2">
    <name type="scientific">Persea americana</name>
    <name type="common">Avocado</name>
    <dbReference type="NCBI Taxonomy" id="3435"/>
    <lineage>
        <taxon>Eukaryota</taxon>
        <taxon>Viridiplantae</taxon>
        <taxon>Streptophyta</taxon>
        <taxon>Embryophyta</taxon>
        <taxon>Tracheophyta</taxon>
        <taxon>Spermatophyta</taxon>
        <taxon>Magnoliopsida</taxon>
        <taxon>Magnoliidae</taxon>
        <taxon>Laurales</taxon>
        <taxon>Lauraceae</taxon>
        <taxon>Persea</taxon>
    </lineage>
</organism>
<accession>A0ACC2KFM0</accession>
<gene>
    <name evidence="1" type="ORF">MRB53_028397</name>
</gene>
<evidence type="ECO:0000313" key="1">
    <source>
        <dbReference type="EMBL" id="KAJ8619868.1"/>
    </source>
</evidence>
<evidence type="ECO:0000313" key="2">
    <source>
        <dbReference type="Proteomes" id="UP001234297"/>
    </source>
</evidence>
<sequence length="400" mass="45652">MTRRQNYRKKGERHTKEKKLRIALDSQLSASRNSISEPVNQVDYLSSTTSNKGKQQIEYYSTYEVAKCSEIVEKSITERTSNWTAKIILNDKSIPHQSRAGNKAYQNLVFSDSEGTRVRATIFDSNIDLLENTLTILKSYYVSNISVRPSNPRYKFENTKYQWFINSHSIMEEVMKEDEDLMSSNIYNFTPLSDVQKHDLEAEIDILAVVLDILPPKKVKSETLPLQQIVLADSDLTTINLSMWSNFMAKEIDTLSTMLDTMPIILVTRTKISYYNGIVSLNTRHSSTLIINPDIPIATTLHTWCSNHEAKLIELRKNMSQASIPTTSATTTTNIEDILNSKTLNVIHHKTTEKYNTQISCSCTYKETIAQPWFRVVVNIYDSTGMISTTLFGNEIKKLS</sequence>
<dbReference type="Proteomes" id="UP001234297">
    <property type="component" value="Chromosome 9"/>
</dbReference>
<protein>
    <submittedName>
        <fullName evidence="1">Uncharacterized protein</fullName>
    </submittedName>
</protein>